<dbReference type="Gene3D" id="3.50.50.60">
    <property type="entry name" value="FAD/NAD(P)-binding domain"/>
    <property type="match status" value="3"/>
</dbReference>
<dbReference type="HOGENOM" id="CLU_024043_2_0_1"/>
<name>F0XU27_GROCL</name>
<sequence>MTRRDPKQTNAYLVGGGIASLTAAVHLYYDAGVPATQIHIIEAAPVPGGSMGQSSGTDDDTWKSGYVILAARKLNFSYRCLFDTLAKVPSMRNPGLTVLDDVRGIIDEDDDLVEVRAADANADAAADATADAARAARRRTRTNHNIDHNIAPYSSHDDDRKSASSFPARLVASGPDGPEIVDVQKMGLRSEEKLGLLGLILEQEDCIGDGQIQTHFKPEFFESKFWDVWASLYGFQPWHSAVEFRRYLLRFLHEFSHISTLEGIDHAPLNDYECIIQPLGQHLKSLGVDFQSDQRAETQVCEVKFAPGDKVHVSELRIKRRADATDSAIVIGDADIVLITLGTMTASMRFGTDSKPPPPLPSQEAVNADPGPVWRFWASLADPNKNPHHAEFGRPKHFYGHISKSSWLSFTITLAGTATSVFDHLREWAGFESPERPEKPDRAEKAGPGHAASISGDSSSDKDSFSNSNGPLITFRDSPWMMSITMPHQPYFTGQPDDVCVLWGYGLYPDQEGLFVQKPMMACTGAEIFSELLAYLNIPAPQLWQGSGSDPMATTGSVTTIPCLMPFIGAPFLTRTDGDRPRILPKSSDNLGLLGQFVEMERDVTFTMEYSARSAQTAVYSLMGLDKKAPEVHRGDRDVQVLGKMLMTIMS</sequence>
<dbReference type="EMBL" id="GL630006">
    <property type="protein sequence ID" value="EFW98415.1"/>
    <property type="molecule type" value="Genomic_DNA"/>
</dbReference>
<dbReference type="Proteomes" id="UP000007796">
    <property type="component" value="Unassembled WGS sequence"/>
</dbReference>
<gene>
    <name evidence="3" type="ORF">CMQ_4267</name>
</gene>
<keyword evidence="2" id="KW-1133">Transmembrane helix</keyword>
<dbReference type="InterPro" id="IPR010354">
    <property type="entry name" value="Oleate_hydratase"/>
</dbReference>
<feature type="compositionally biased region" description="Basic and acidic residues" evidence="1">
    <location>
        <begin position="431"/>
        <end position="447"/>
    </location>
</feature>
<evidence type="ECO:0000256" key="2">
    <source>
        <dbReference type="SAM" id="Phobius"/>
    </source>
</evidence>
<accession>F0XU27</accession>
<organism evidence="4">
    <name type="scientific">Grosmannia clavigera (strain kw1407 / UAMH 11150)</name>
    <name type="common">Blue stain fungus</name>
    <name type="synonym">Graphiocladiella clavigera</name>
    <dbReference type="NCBI Taxonomy" id="655863"/>
    <lineage>
        <taxon>Eukaryota</taxon>
        <taxon>Fungi</taxon>
        <taxon>Dikarya</taxon>
        <taxon>Ascomycota</taxon>
        <taxon>Pezizomycotina</taxon>
        <taxon>Sordariomycetes</taxon>
        <taxon>Sordariomycetidae</taxon>
        <taxon>Ophiostomatales</taxon>
        <taxon>Ophiostomataceae</taxon>
        <taxon>Leptographium</taxon>
    </lineage>
</organism>
<reference evidence="3 4" key="1">
    <citation type="journal article" date="2011" name="Proc. Natl. Acad. Sci. U.S.A.">
        <title>Genome and transcriptome analyses of the mountain pine beetle-fungal symbiont Grosmannia clavigera, a lodgepole pine pathogen.</title>
        <authorList>
            <person name="DiGuistini S."/>
            <person name="Wang Y."/>
            <person name="Liao N.Y."/>
            <person name="Taylor G."/>
            <person name="Tanguay P."/>
            <person name="Feau N."/>
            <person name="Henrissat B."/>
            <person name="Chan S.K."/>
            <person name="Hesse-Orce U."/>
            <person name="Alamouti S.M."/>
            <person name="Tsui C.K.M."/>
            <person name="Docking R.T."/>
            <person name="Levasseur A."/>
            <person name="Haridas S."/>
            <person name="Robertson G."/>
            <person name="Birol I."/>
            <person name="Holt R.A."/>
            <person name="Marra M.A."/>
            <person name="Hamelin R.C."/>
            <person name="Hirst M."/>
            <person name="Jones S.J.M."/>
            <person name="Bohlmann J."/>
            <person name="Breuil C."/>
        </authorList>
    </citation>
    <scope>NUCLEOTIDE SEQUENCE [LARGE SCALE GENOMIC DNA]</scope>
    <source>
        <strain evidence="4">kw1407 / UAMH 11150</strain>
    </source>
</reference>
<dbReference type="Gene3D" id="3.30.9.80">
    <property type="match status" value="1"/>
</dbReference>
<dbReference type="InParanoid" id="F0XU27"/>
<keyword evidence="4" id="KW-1185">Reference proteome</keyword>
<dbReference type="GO" id="GO:0071949">
    <property type="term" value="F:FAD binding"/>
    <property type="evidence" value="ECO:0007669"/>
    <property type="project" value="InterPro"/>
</dbReference>
<evidence type="ECO:0000313" key="4">
    <source>
        <dbReference type="Proteomes" id="UP000007796"/>
    </source>
</evidence>
<dbReference type="SUPFAM" id="SSF51905">
    <property type="entry name" value="FAD/NAD(P)-binding domain"/>
    <property type="match status" value="1"/>
</dbReference>
<dbReference type="GeneID" id="25977459"/>
<dbReference type="InterPro" id="IPR036188">
    <property type="entry name" value="FAD/NAD-bd_sf"/>
</dbReference>
<dbReference type="eggNOG" id="ENOG502QRWG">
    <property type="taxonomic scope" value="Eukaryota"/>
</dbReference>
<dbReference type="OrthoDB" id="545169at2759"/>
<protein>
    <submittedName>
        <fullName evidence="3">Myosin-cross-reactive antigen family protein</fullName>
    </submittedName>
</protein>
<dbReference type="Pfam" id="PF06100">
    <property type="entry name" value="MCRA"/>
    <property type="match status" value="2"/>
</dbReference>
<keyword evidence="2" id="KW-0812">Transmembrane</keyword>
<dbReference type="RefSeq" id="XP_014167898.1">
    <property type="nucleotide sequence ID" value="XM_014312423.1"/>
</dbReference>
<dbReference type="PANTHER" id="PTHR37417:SF2">
    <property type="entry name" value="67 KDA MYOSIN-CROSS-REACTIVE ANTIGEN FAMILY PROTEIN (AFU_ORTHOLOGUE AFUA_5G09970)"/>
    <property type="match status" value="1"/>
</dbReference>
<evidence type="ECO:0000313" key="3">
    <source>
        <dbReference type="EMBL" id="EFW98415.1"/>
    </source>
</evidence>
<dbReference type="GO" id="GO:0006631">
    <property type="term" value="P:fatty acid metabolic process"/>
    <property type="evidence" value="ECO:0007669"/>
    <property type="project" value="InterPro"/>
</dbReference>
<keyword evidence="2" id="KW-0472">Membrane</keyword>
<dbReference type="GO" id="GO:0050151">
    <property type="term" value="F:oleate hydratase activity"/>
    <property type="evidence" value="ECO:0007669"/>
    <property type="project" value="InterPro"/>
</dbReference>
<proteinExistence type="predicted"/>
<dbReference type="STRING" id="655863.F0XU27"/>
<feature type="region of interest" description="Disordered" evidence="1">
    <location>
        <begin position="431"/>
        <end position="468"/>
    </location>
</feature>
<evidence type="ECO:0000256" key="1">
    <source>
        <dbReference type="SAM" id="MobiDB-lite"/>
    </source>
</evidence>
<dbReference type="AlphaFoldDB" id="F0XU27"/>
<dbReference type="PANTHER" id="PTHR37417">
    <property type="entry name" value="67 KDA MYOSIN-CROSS-REACTIVE ANTIGEN FAMILY PROTEIN (AFU_ORTHOLOGUE AFUA_5G09970)"/>
    <property type="match status" value="1"/>
</dbReference>
<feature type="transmembrane region" description="Helical" evidence="2">
    <location>
        <begin position="12"/>
        <end position="29"/>
    </location>
</feature>